<dbReference type="EMBL" id="VFJE01000054">
    <property type="protein sequence ID" value="TPD68219.1"/>
    <property type="molecule type" value="Genomic_DNA"/>
</dbReference>
<feature type="signal peptide" evidence="1">
    <location>
        <begin position="1"/>
        <end position="34"/>
    </location>
</feature>
<keyword evidence="5" id="KW-1185">Reference proteome</keyword>
<dbReference type="Pfam" id="PF14302">
    <property type="entry name" value="DUF4377"/>
    <property type="match status" value="1"/>
</dbReference>
<dbReference type="InterPro" id="IPR005184">
    <property type="entry name" value="DUF306_Meta_HslJ"/>
</dbReference>
<sequence length="239" mass="26987">MKTFKSSNKMKQIFSLKALMLLIGFTFLSTQANADTVRMTIKEELAGCTGVAPQNCYQVKYKKSKDWEFFYSQIEGFEYTPGYRYVIDVKRTKRKNIPADASAYTYKLKRIIKKEKIANEAATELAFITKYKWNLIQINGTMPSASSAYLIFQADGKRMAGSGGCNRIGGGFELTKDKISFSKIVSTMMACPDENKTKLEGTLLKMLTDGTFRYDIADQTLNLYQGDKLVLMFGLSPLE</sequence>
<protein>
    <submittedName>
        <fullName evidence="4">DUF4377 domain-containing protein</fullName>
    </submittedName>
</protein>
<accession>A0A501Q5L1</accession>
<dbReference type="PANTHER" id="PTHR35535">
    <property type="entry name" value="HEAT SHOCK PROTEIN HSLJ"/>
    <property type="match status" value="1"/>
</dbReference>
<dbReference type="AlphaFoldDB" id="A0A501Q5L1"/>
<dbReference type="Proteomes" id="UP000319175">
    <property type="component" value="Unassembled WGS sequence"/>
</dbReference>
<reference evidence="4 5" key="2">
    <citation type="submission" date="2019-06" db="EMBL/GenBank/DDBJ databases">
        <authorList>
            <person name="Seo Y."/>
        </authorList>
    </citation>
    <scope>NUCLEOTIDE SEQUENCE [LARGE SCALE GENOMIC DNA]</scope>
    <source>
        <strain evidence="4 5">MaA-Y11</strain>
    </source>
</reference>
<comment type="caution">
    <text evidence="4">The sequence shown here is derived from an EMBL/GenBank/DDBJ whole genome shotgun (WGS) entry which is preliminary data.</text>
</comment>
<dbReference type="PANTHER" id="PTHR35535:SF2">
    <property type="entry name" value="DUF306 DOMAIN-CONTAINING PROTEIN"/>
    <property type="match status" value="1"/>
</dbReference>
<proteinExistence type="predicted"/>
<dbReference type="Gene3D" id="2.40.128.270">
    <property type="match status" value="1"/>
</dbReference>
<keyword evidence="1" id="KW-0732">Signal</keyword>
<dbReference type="InterPro" id="IPR053147">
    <property type="entry name" value="Hsp_HslJ-like"/>
</dbReference>
<evidence type="ECO:0000313" key="4">
    <source>
        <dbReference type="EMBL" id="TPD68219.1"/>
    </source>
</evidence>
<evidence type="ECO:0000256" key="1">
    <source>
        <dbReference type="SAM" id="SignalP"/>
    </source>
</evidence>
<feature type="domain" description="DUF4377" evidence="3">
    <location>
        <begin position="40"/>
        <end position="114"/>
    </location>
</feature>
<gene>
    <name evidence="4" type="ORF">FJA49_09120</name>
</gene>
<name>A0A501Q5L1_9FLAO</name>
<feature type="chain" id="PRO_5021199642" evidence="1">
    <location>
        <begin position="35"/>
        <end position="239"/>
    </location>
</feature>
<reference evidence="4 5" key="1">
    <citation type="submission" date="2019-06" db="EMBL/GenBank/DDBJ databases">
        <title>Flavobacterium sp. MaA-Y11 from geoumgang.</title>
        <authorList>
            <person name="Jeong S."/>
        </authorList>
    </citation>
    <scope>NUCLEOTIDE SEQUENCE [LARGE SCALE GENOMIC DNA]</scope>
    <source>
        <strain evidence="4 5">MaA-Y11</strain>
    </source>
</reference>
<feature type="domain" description="DUF306" evidence="2">
    <location>
        <begin position="129"/>
        <end position="228"/>
    </location>
</feature>
<evidence type="ECO:0000259" key="2">
    <source>
        <dbReference type="Pfam" id="PF03724"/>
    </source>
</evidence>
<dbReference type="InterPro" id="IPR038670">
    <property type="entry name" value="HslJ-like_sf"/>
</dbReference>
<evidence type="ECO:0000259" key="3">
    <source>
        <dbReference type="Pfam" id="PF14302"/>
    </source>
</evidence>
<evidence type="ECO:0000313" key="5">
    <source>
        <dbReference type="Proteomes" id="UP000319175"/>
    </source>
</evidence>
<dbReference type="InterPro" id="IPR025485">
    <property type="entry name" value="DUF4377"/>
</dbReference>
<organism evidence="4 5">
    <name type="scientific">Flavobacterium microcysteis</name>
    <dbReference type="NCBI Taxonomy" id="2596891"/>
    <lineage>
        <taxon>Bacteria</taxon>
        <taxon>Pseudomonadati</taxon>
        <taxon>Bacteroidota</taxon>
        <taxon>Flavobacteriia</taxon>
        <taxon>Flavobacteriales</taxon>
        <taxon>Flavobacteriaceae</taxon>
        <taxon>Flavobacterium</taxon>
    </lineage>
</organism>
<dbReference type="Pfam" id="PF03724">
    <property type="entry name" value="META"/>
    <property type="match status" value="1"/>
</dbReference>